<dbReference type="InterPro" id="IPR050465">
    <property type="entry name" value="UPF0194_transport"/>
</dbReference>
<dbReference type="Pfam" id="PF25917">
    <property type="entry name" value="BSH_RND"/>
    <property type="match status" value="1"/>
</dbReference>
<evidence type="ECO:0000256" key="2">
    <source>
        <dbReference type="ARBA" id="ARBA00009477"/>
    </source>
</evidence>
<gene>
    <name evidence="8" type="ORF">AMYX_21290</name>
</gene>
<keyword evidence="9" id="KW-1185">Reference proteome</keyword>
<dbReference type="InterPro" id="IPR006143">
    <property type="entry name" value="RND_pump_MFP"/>
</dbReference>
<sequence>MRALHLAAYALPLALAACGSRPHPAYRTDRVTRGGVAEVVSATGDVSAVVTVNVGSQVSGTISKLYADFNTPVKKDQVVAEIDPRLFQAALERAVAGLAAAEADVAKAKAALADAQRTERRSLELQKRNLIAAADVDAALAAREGAEAALQGAAARVLQARADRDTALTNVQLCRIRSPIDGIVISRSVDVGQTVAASLQAPTLFLIANDLTRMQILANVDEADVGKVKEGLAARFTVDAFPGEQFEGKIREVRQAPSTIQNVVTYAAVIDAPNPERKLRQGMTASVTIVTKQVPEALRVPNAALRFRPAGDPGSARPGGEGRPGAGAGAGRVERTASADGAPRKGVRRGRVYQLRGGQLAPAEVELGISDGRQTELLSGLEEGDEVVTGDGSGAGGPPQGGPRRGLF</sequence>
<dbReference type="SUPFAM" id="SSF111369">
    <property type="entry name" value="HlyD-like secretion proteins"/>
    <property type="match status" value="1"/>
</dbReference>
<evidence type="ECO:0000256" key="4">
    <source>
        <dbReference type="SAM" id="Coils"/>
    </source>
</evidence>
<dbReference type="Gene3D" id="2.40.420.20">
    <property type="match status" value="1"/>
</dbReference>
<evidence type="ECO:0000259" key="7">
    <source>
        <dbReference type="Pfam" id="PF25990"/>
    </source>
</evidence>
<feature type="coiled-coil region" evidence="4">
    <location>
        <begin position="91"/>
        <end position="128"/>
    </location>
</feature>
<dbReference type="InterPro" id="IPR058625">
    <property type="entry name" value="MdtA-like_BSH"/>
</dbReference>
<feature type="compositionally biased region" description="Gly residues" evidence="5">
    <location>
        <begin position="317"/>
        <end position="330"/>
    </location>
</feature>
<evidence type="ECO:0000256" key="3">
    <source>
        <dbReference type="ARBA" id="ARBA00023054"/>
    </source>
</evidence>
<name>A0A7I9VMG1_9BACT</name>
<dbReference type="PANTHER" id="PTHR32347:SF14">
    <property type="entry name" value="EFFLUX SYSTEM COMPONENT YKNX-RELATED"/>
    <property type="match status" value="1"/>
</dbReference>
<comment type="caution">
    <text evidence="8">The sequence shown here is derived from an EMBL/GenBank/DDBJ whole genome shotgun (WGS) entry which is preliminary data.</text>
</comment>
<dbReference type="AlphaFoldDB" id="A0A7I9VMG1"/>
<feature type="region of interest" description="Disordered" evidence="5">
    <location>
        <begin position="306"/>
        <end position="349"/>
    </location>
</feature>
<dbReference type="GO" id="GO:0022857">
    <property type="term" value="F:transmembrane transporter activity"/>
    <property type="evidence" value="ECO:0007669"/>
    <property type="project" value="InterPro"/>
</dbReference>
<evidence type="ECO:0000313" key="9">
    <source>
        <dbReference type="Proteomes" id="UP000503640"/>
    </source>
</evidence>
<organism evidence="8 9">
    <name type="scientific">Anaeromyxobacter diazotrophicus</name>
    <dbReference type="NCBI Taxonomy" id="2590199"/>
    <lineage>
        <taxon>Bacteria</taxon>
        <taxon>Pseudomonadati</taxon>
        <taxon>Myxococcota</taxon>
        <taxon>Myxococcia</taxon>
        <taxon>Myxococcales</taxon>
        <taxon>Cystobacterineae</taxon>
        <taxon>Anaeromyxobacteraceae</taxon>
        <taxon>Anaeromyxobacter</taxon>
    </lineage>
</organism>
<dbReference type="GO" id="GO:0030313">
    <property type="term" value="C:cell envelope"/>
    <property type="evidence" value="ECO:0007669"/>
    <property type="project" value="UniProtKB-SubCell"/>
</dbReference>
<accession>A0A7I9VMG1</accession>
<dbReference type="NCBIfam" id="TIGR01730">
    <property type="entry name" value="RND_mfp"/>
    <property type="match status" value="1"/>
</dbReference>
<dbReference type="InterPro" id="IPR058636">
    <property type="entry name" value="Beta-barrel_YknX"/>
</dbReference>
<proteinExistence type="inferred from homology"/>
<evidence type="ECO:0000259" key="6">
    <source>
        <dbReference type="Pfam" id="PF25917"/>
    </source>
</evidence>
<evidence type="ECO:0000313" key="8">
    <source>
        <dbReference type="EMBL" id="GEJ57388.1"/>
    </source>
</evidence>
<protein>
    <submittedName>
        <fullName evidence="8">RND transporter</fullName>
    </submittedName>
</protein>
<feature type="domain" description="YknX-like beta-barrel" evidence="7">
    <location>
        <begin position="214"/>
        <end position="289"/>
    </location>
</feature>
<reference evidence="9" key="1">
    <citation type="journal article" date="2020" name="Appl. Environ. Microbiol.">
        <title>Diazotrophic Anaeromyxobacter Isolates from Soils.</title>
        <authorList>
            <person name="Masuda Y."/>
            <person name="Yamanaka H."/>
            <person name="Xu Z.X."/>
            <person name="Shiratori Y."/>
            <person name="Aono T."/>
            <person name="Amachi S."/>
            <person name="Senoo K."/>
            <person name="Itoh H."/>
        </authorList>
    </citation>
    <scope>NUCLEOTIDE SEQUENCE [LARGE SCALE GENOMIC DNA]</scope>
    <source>
        <strain evidence="9">R267</strain>
    </source>
</reference>
<evidence type="ECO:0000256" key="1">
    <source>
        <dbReference type="ARBA" id="ARBA00004196"/>
    </source>
</evidence>
<dbReference type="Gene3D" id="2.40.50.100">
    <property type="match status" value="1"/>
</dbReference>
<evidence type="ECO:0000256" key="5">
    <source>
        <dbReference type="SAM" id="MobiDB-lite"/>
    </source>
</evidence>
<dbReference type="EMBL" id="BJTG01000004">
    <property type="protein sequence ID" value="GEJ57388.1"/>
    <property type="molecule type" value="Genomic_DNA"/>
</dbReference>
<dbReference type="PANTHER" id="PTHR32347">
    <property type="entry name" value="EFFLUX SYSTEM COMPONENT YKNX-RELATED"/>
    <property type="match status" value="1"/>
</dbReference>
<dbReference type="PROSITE" id="PS51257">
    <property type="entry name" value="PROKAR_LIPOPROTEIN"/>
    <property type="match status" value="1"/>
</dbReference>
<dbReference type="Proteomes" id="UP000503640">
    <property type="component" value="Unassembled WGS sequence"/>
</dbReference>
<feature type="region of interest" description="Disordered" evidence="5">
    <location>
        <begin position="370"/>
        <end position="408"/>
    </location>
</feature>
<feature type="domain" description="Multidrug resistance protein MdtA-like barrel-sandwich hybrid" evidence="6">
    <location>
        <begin position="51"/>
        <end position="203"/>
    </location>
</feature>
<dbReference type="Gene3D" id="1.10.287.470">
    <property type="entry name" value="Helix hairpin bin"/>
    <property type="match status" value="1"/>
</dbReference>
<dbReference type="RefSeq" id="WP_176064846.1">
    <property type="nucleotide sequence ID" value="NZ_BJTG01000004.1"/>
</dbReference>
<dbReference type="Pfam" id="PF25990">
    <property type="entry name" value="Beta-barrel_YknX"/>
    <property type="match status" value="1"/>
</dbReference>
<dbReference type="Gene3D" id="2.40.30.170">
    <property type="match status" value="1"/>
</dbReference>
<comment type="subcellular location">
    <subcellularLocation>
        <location evidence="1">Cell envelope</location>
    </subcellularLocation>
</comment>
<dbReference type="GO" id="GO:0016020">
    <property type="term" value="C:membrane"/>
    <property type="evidence" value="ECO:0007669"/>
    <property type="project" value="InterPro"/>
</dbReference>
<keyword evidence="3 4" id="KW-0175">Coiled coil</keyword>
<comment type="similarity">
    <text evidence="2">Belongs to the membrane fusion protein (MFP) (TC 8.A.1) family.</text>
</comment>